<gene>
    <name evidence="1" type="ORF">LCGC14_0818930</name>
</gene>
<comment type="caution">
    <text evidence="1">The sequence shown here is derived from an EMBL/GenBank/DDBJ whole genome shotgun (WGS) entry which is preliminary data.</text>
</comment>
<organism evidence="1">
    <name type="scientific">marine sediment metagenome</name>
    <dbReference type="NCBI Taxonomy" id="412755"/>
    <lineage>
        <taxon>unclassified sequences</taxon>
        <taxon>metagenomes</taxon>
        <taxon>ecological metagenomes</taxon>
    </lineage>
</organism>
<proteinExistence type="predicted"/>
<accession>A0A0F9SRY6</accession>
<sequence length="35" mass="4164">MKQNTYPLPANEEQRLLTLNEYNLLDTPPAEEFNR</sequence>
<reference evidence="1" key="1">
    <citation type="journal article" date="2015" name="Nature">
        <title>Complex archaea that bridge the gap between prokaryotes and eukaryotes.</title>
        <authorList>
            <person name="Spang A."/>
            <person name="Saw J.H."/>
            <person name="Jorgensen S.L."/>
            <person name="Zaremba-Niedzwiedzka K."/>
            <person name="Martijn J."/>
            <person name="Lind A.E."/>
            <person name="van Eijk R."/>
            <person name="Schleper C."/>
            <person name="Guy L."/>
            <person name="Ettema T.J."/>
        </authorList>
    </citation>
    <scope>NUCLEOTIDE SEQUENCE</scope>
</reference>
<dbReference type="AlphaFoldDB" id="A0A0F9SRY6"/>
<dbReference type="EMBL" id="LAZR01002291">
    <property type="protein sequence ID" value="KKN31928.1"/>
    <property type="molecule type" value="Genomic_DNA"/>
</dbReference>
<feature type="non-terminal residue" evidence="1">
    <location>
        <position position="35"/>
    </location>
</feature>
<protein>
    <submittedName>
        <fullName evidence="1">Uncharacterized protein</fullName>
    </submittedName>
</protein>
<evidence type="ECO:0000313" key="1">
    <source>
        <dbReference type="EMBL" id="KKN31928.1"/>
    </source>
</evidence>
<name>A0A0F9SRY6_9ZZZZ</name>